<evidence type="ECO:0000313" key="1">
    <source>
        <dbReference type="EMBL" id="PRR78346.1"/>
    </source>
</evidence>
<organism evidence="1 2">
    <name type="scientific">Clostridium liquoris</name>
    <dbReference type="NCBI Taxonomy" id="1289519"/>
    <lineage>
        <taxon>Bacteria</taxon>
        <taxon>Bacillati</taxon>
        <taxon>Bacillota</taxon>
        <taxon>Clostridia</taxon>
        <taxon>Eubacteriales</taxon>
        <taxon>Clostridiaceae</taxon>
        <taxon>Clostridium</taxon>
    </lineage>
</organism>
<dbReference type="EMBL" id="PVXO01000047">
    <property type="protein sequence ID" value="PRR78346.1"/>
    <property type="molecule type" value="Genomic_DNA"/>
</dbReference>
<evidence type="ECO:0008006" key="3">
    <source>
        <dbReference type="Google" id="ProtNLM"/>
    </source>
</evidence>
<dbReference type="Gene3D" id="3.90.1140.10">
    <property type="entry name" value="Cyclic phosphodiesterase"/>
    <property type="match status" value="1"/>
</dbReference>
<dbReference type="PANTHER" id="PTHR40037">
    <property type="entry name" value="PHOSPHOESTERASE YJCG-RELATED"/>
    <property type="match status" value="1"/>
</dbReference>
<evidence type="ECO:0000313" key="2">
    <source>
        <dbReference type="Proteomes" id="UP000239706"/>
    </source>
</evidence>
<dbReference type="Pfam" id="PF13563">
    <property type="entry name" value="2_5_RNA_ligase2"/>
    <property type="match status" value="1"/>
</dbReference>
<keyword evidence="2" id="KW-1185">Reference proteome</keyword>
<dbReference type="RefSeq" id="WP_106063859.1">
    <property type="nucleotide sequence ID" value="NZ_PVXO01000047.1"/>
</dbReference>
<comment type="caution">
    <text evidence="1">The sequence shown here is derived from an EMBL/GenBank/DDBJ whole genome shotgun (WGS) entry which is preliminary data.</text>
</comment>
<reference evidence="1 2" key="1">
    <citation type="submission" date="2018-03" db="EMBL/GenBank/DDBJ databases">
        <title>Genome sequence of Clostridium liquoris DSM 100320.</title>
        <authorList>
            <person name="Poehlein A."/>
            <person name="Daniel R."/>
        </authorList>
    </citation>
    <scope>NUCLEOTIDE SEQUENCE [LARGE SCALE GENOMIC DNA]</scope>
    <source>
        <strain evidence="1 2">DSM 100320</strain>
    </source>
</reference>
<name>A0A2T0B3A4_9CLOT</name>
<dbReference type="OrthoDB" id="1524661at2"/>
<dbReference type="Proteomes" id="UP000239706">
    <property type="component" value="Unassembled WGS sequence"/>
</dbReference>
<accession>A0A2T0B3A4</accession>
<dbReference type="PANTHER" id="PTHR40037:SF1">
    <property type="entry name" value="PHOSPHOESTERASE SAOUHSC_00951-RELATED"/>
    <property type="match status" value="1"/>
</dbReference>
<dbReference type="InterPro" id="IPR009097">
    <property type="entry name" value="Cyclic_Pdiesterase"/>
</dbReference>
<dbReference type="SUPFAM" id="SSF55144">
    <property type="entry name" value="LigT-like"/>
    <property type="match status" value="1"/>
</dbReference>
<protein>
    <recommendedName>
        <fullName evidence="3">2',5' RNA ligase family</fullName>
    </recommendedName>
</protein>
<dbReference type="AlphaFoldDB" id="A0A2T0B3A4"/>
<dbReference type="InterPro" id="IPR050580">
    <property type="entry name" value="2H_phosphoesterase_YjcG-like"/>
</dbReference>
<proteinExistence type="predicted"/>
<sequence length="174" mass="20961">MDRFVIVCLLKGETLKFHEKLVEEVCDKYKVKKQKLPAHFTIKAPFETDKIEEIETTIENFIKDKSREDILIDGFGHFRTDVVFMKIIPSNGAIKLHDTFIDELKKVSWLHWKGHEGKEKIFHCTIVTRLRENSFTSIWEYVNNYNPQFNTYFDNISILKWQDFRWMTYREYAL</sequence>
<gene>
    <name evidence="1" type="ORF">CLLI_17730</name>
</gene>